<protein>
    <submittedName>
        <fullName evidence="1">Uncharacterized protein</fullName>
    </submittedName>
</protein>
<dbReference type="RefSeq" id="WP_265689810.1">
    <property type="nucleotide sequence ID" value="NZ_JAKRRX010000423.1"/>
</dbReference>
<accession>A0A9X3CJ28</accession>
<reference evidence="1" key="1">
    <citation type="submission" date="2022-02" db="EMBL/GenBank/DDBJ databases">
        <title>Vibrio sp. nov., a new bacterium isolated from Bohai sea, China.</title>
        <authorList>
            <person name="Yuan Y."/>
        </authorList>
    </citation>
    <scope>NUCLEOTIDE SEQUENCE</scope>
    <source>
        <strain evidence="1">DBSS07</strain>
    </source>
</reference>
<evidence type="ECO:0000313" key="2">
    <source>
        <dbReference type="Proteomes" id="UP001155586"/>
    </source>
</evidence>
<name>A0A9X3CJ28_9VIBR</name>
<sequence length="65" mass="7220">LEHDTEEQNVIAEQFILDRQAQGLSEEELIVISARVMVAAINASGRHYAKVDIENLGTVEVELDV</sequence>
<dbReference type="AlphaFoldDB" id="A0A9X3CJ28"/>
<feature type="non-terminal residue" evidence="1">
    <location>
        <position position="1"/>
    </location>
</feature>
<organism evidence="1 2">
    <name type="scientific">Vibrio paucivorans</name>
    <dbReference type="NCBI Taxonomy" id="2829489"/>
    <lineage>
        <taxon>Bacteria</taxon>
        <taxon>Pseudomonadati</taxon>
        <taxon>Pseudomonadota</taxon>
        <taxon>Gammaproteobacteria</taxon>
        <taxon>Vibrionales</taxon>
        <taxon>Vibrionaceae</taxon>
        <taxon>Vibrio</taxon>
    </lineage>
</organism>
<evidence type="ECO:0000313" key="1">
    <source>
        <dbReference type="EMBL" id="MCW8336773.1"/>
    </source>
</evidence>
<gene>
    <name evidence="1" type="ORF">MD483_23525</name>
</gene>
<proteinExistence type="predicted"/>
<comment type="caution">
    <text evidence="1">The sequence shown here is derived from an EMBL/GenBank/DDBJ whole genome shotgun (WGS) entry which is preliminary data.</text>
</comment>
<dbReference type="EMBL" id="JAKRRX010000423">
    <property type="protein sequence ID" value="MCW8336773.1"/>
    <property type="molecule type" value="Genomic_DNA"/>
</dbReference>
<dbReference type="Proteomes" id="UP001155586">
    <property type="component" value="Unassembled WGS sequence"/>
</dbReference>
<keyword evidence="2" id="KW-1185">Reference proteome</keyword>